<name>A0A8T0CHG0_9GAMM</name>
<protein>
    <submittedName>
        <fullName evidence="1">Uncharacterized protein</fullName>
    </submittedName>
</protein>
<comment type="caution">
    <text evidence="1">The sequence shown here is derived from an EMBL/GenBank/DDBJ whole genome shotgun (WGS) entry which is preliminary data.</text>
</comment>
<organism evidence="1 2">
    <name type="scientific">Pseudoalteromonas rubra</name>
    <dbReference type="NCBI Taxonomy" id="43658"/>
    <lineage>
        <taxon>Bacteria</taxon>
        <taxon>Pseudomonadati</taxon>
        <taxon>Pseudomonadota</taxon>
        <taxon>Gammaproteobacteria</taxon>
        <taxon>Alteromonadales</taxon>
        <taxon>Pseudoalteromonadaceae</taxon>
        <taxon>Pseudoalteromonas</taxon>
    </lineage>
</organism>
<sequence length="519" mass="58134">MFSLFYSCDLCSYEISFRAFLSSVSKKENLVSKFYVAFLAVLSLNVFAQFEQAYAPVRVGKSTVFIPIDLKPENSAQVWSMRIEDGYKLTWSRSQDADYYEVVYRYKDTLGQIKTDTIRVNGLNYTLKPKGTVQGAIQVRACHRYGCSSLSYTRPQSESQLILQALTTEQTSASSIKVSWRTLGATSVTLQEKIDNRVTSSTYGLSPSAGSAHVSIQNGQRKTVTIYAYGFDGNKVSRSVNLAGQFKDSTRTQGVKHDDYLQPFYQLNYSIVERSVLYTANSIYFATRDFKLYRFDKKDKINYKQTPTWVVNTDGMVANRPVLDSDSLYYTASYTPRSYVDGKHQSVEYSGQVCSLNVATTANAPTPSCTHMTTNVVASPVLVKQEARTFSNGFRLFSRSAADNAQFGLYVFGKDGQVKILDPRDIGLEIHSTSVPLNGMNQGVLATPEVYLSKNSNSKNQFVIKSGNKIRGIAVPNSNEITSQYEKSARALLQSVGIEFEQRSAEEKQVMQVLWEKEL</sequence>
<evidence type="ECO:0000313" key="2">
    <source>
        <dbReference type="Proteomes" id="UP000016480"/>
    </source>
</evidence>
<dbReference type="EMBL" id="AHCD03000020">
    <property type="protein sequence ID" value="KAF7788911.1"/>
    <property type="molecule type" value="Genomic_DNA"/>
</dbReference>
<gene>
    <name evidence="1" type="ORF">PRUB_a2012</name>
</gene>
<dbReference type="InterPro" id="IPR011047">
    <property type="entry name" value="Quinoprotein_ADH-like_sf"/>
</dbReference>
<evidence type="ECO:0000313" key="1">
    <source>
        <dbReference type="EMBL" id="KAF7788911.1"/>
    </source>
</evidence>
<dbReference type="SUPFAM" id="SSF50998">
    <property type="entry name" value="Quinoprotein alcohol dehydrogenase-like"/>
    <property type="match status" value="1"/>
</dbReference>
<reference evidence="1 2" key="1">
    <citation type="journal article" date="2012" name="J. Bacteriol.">
        <title>Genome sequence of the cycloprodigiosin-producing bacterial strain Pseudoalteromonas rubra ATCC 29570(T).</title>
        <authorList>
            <person name="Xie B.B."/>
            <person name="Shu Y.L."/>
            <person name="Qin Q.L."/>
            <person name="Rong J.C."/>
            <person name="Zhang X.Y."/>
            <person name="Chen X.L."/>
            <person name="Zhou B.C."/>
            <person name="Zhang Y.Z."/>
        </authorList>
    </citation>
    <scope>NUCLEOTIDE SEQUENCE [LARGE SCALE GENOMIC DNA]</scope>
    <source>
        <strain evidence="1 2">DSM 6842</strain>
    </source>
</reference>
<dbReference type="Proteomes" id="UP000016480">
    <property type="component" value="Unassembled WGS sequence"/>
</dbReference>
<proteinExistence type="predicted"/>
<dbReference type="AlphaFoldDB" id="A0A8T0CHG0"/>
<accession>A0A8T0CHG0</accession>